<dbReference type="InterPro" id="IPR001806">
    <property type="entry name" value="Small_GTPase"/>
</dbReference>
<evidence type="ECO:0000313" key="3">
    <source>
        <dbReference type="EMBL" id="RMX55396.1"/>
    </source>
</evidence>
<name>A0A3M6UNZ9_POCDA</name>
<dbReference type="Proteomes" id="UP000275408">
    <property type="component" value="Unassembled WGS sequence"/>
</dbReference>
<dbReference type="InterPro" id="IPR027417">
    <property type="entry name" value="P-loop_NTPase"/>
</dbReference>
<dbReference type="GO" id="GO:0003924">
    <property type="term" value="F:GTPase activity"/>
    <property type="evidence" value="ECO:0007669"/>
    <property type="project" value="InterPro"/>
</dbReference>
<dbReference type="SUPFAM" id="SSF52540">
    <property type="entry name" value="P-loop containing nucleoside triphosphate hydrolases"/>
    <property type="match status" value="1"/>
</dbReference>
<dbReference type="PROSITE" id="PS51419">
    <property type="entry name" value="RAB"/>
    <property type="match status" value="1"/>
</dbReference>
<accession>A0A3M6UNZ9</accession>
<dbReference type="InterPro" id="IPR005225">
    <property type="entry name" value="Small_GTP-bd"/>
</dbReference>
<dbReference type="PROSITE" id="PS51421">
    <property type="entry name" value="RAS"/>
    <property type="match status" value="1"/>
</dbReference>
<dbReference type="SMART" id="SM00174">
    <property type="entry name" value="RHO"/>
    <property type="match status" value="1"/>
</dbReference>
<dbReference type="FunFam" id="3.40.50.300:FF:001329">
    <property type="entry name" value="Small GTP-binding protein, putative"/>
    <property type="match status" value="1"/>
</dbReference>
<feature type="non-terminal residue" evidence="3">
    <location>
        <position position="1"/>
    </location>
</feature>
<evidence type="ECO:0000313" key="4">
    <source>
        <dbReference type="Proteomes" id="UP000275408"/>
    </source>
</evidence>
<dbReference type="GO" id="GO:0005525">
    <property type="term" value="F:GTP binding"/>
    <property type="evidence" value="ECO:0007669"/>
    <property type="project" value="UniProtKB-KW"/>
</dbReference>
<evidence type="ECO:0000256" key="1">
    <source>
        <dbReference type="ARBA" id="ARBA00022741"/>
    </source>
</evidence>
<dbReference type="Gene3D" id="3.40.50.300">
    <property type="entry name" value="P-loop containing nucleotide triphosphate hydrolases"/>
    <property type="match status" value="1"/>
</dbReference>
<dbReference type="Pfam" id="PF00071">
    <property type="entry name" value="Ras"/>
    <property type="match status" value="1"/>
</dbReference>
<dbReference type="PROSITE" id="PS51420">
    <property type="entry name" value="RHO"/>
    <property type="match status" value="1"/>
</dbReference>
<dbReference type="SMART" id="SM00175">
    <property type="entry name" value="RAB"/>
    <property type="match status" value="1"/>
</dbReference>
<dbReference type="SMART" id="SM00176">
    <property type="entry name" value="RAN"/>
    <property type="match status" value="1"/>
</dbReference>
<keyword evidence="1" id="KW-0547">Nucleotide-binding</keyword>
<evidence type="ECO:0000256" key="2">
    <source>
        <dbReference type="ARBA" id="ARBA00023134"/>
    </source>
</evidence>
<reference evidence="3 4" key="1">
    <citation type="journal article" date="2018" name="Sci. Rep.">
        <title>Comparative analysis of the Pocillopora damicornis genome highlights role of immune system in coral evolution.</title>
        <authorList>
            <person name="Cunning R."/>
            <person name="Bay R.A."/>
            <person name="Gillette P."/>
            <person name="Baker A.C."/>
            <person name="Traylor-Knowles N."/>
        </authorList>
    </citation>
    <scope>NUCLEOTIDE SEQUENCE [LARGE SCALE GENOMIC DNA]</scope>
    <source>
        <strain evidence="3">RSMAS</strain>
        <tissue evidence="3">Whole animal</tissue>
    </source>
</reference>
<dbReference type="EMBL" id="RCHS01001065">
    <property type="protein sequence ID" value="RMX55396.1"/>
    <property type="molecule type" value="Genomic_DNA"/>
</dbReference>
<dbReference type="AlphaFoldDB" id="A0A3M6UNZ9"/>
<keyword evidence="2" id="KW-0342">GTP-binding</keyword>
<dbReference type="STRING" id="46731.A0A3M6UNZ9"/>
<proteinExistence type="predicted"/>
<gene>
    <name evidence="3" type="ORF">pdam_00010136</name>
</gene>
<dbReference type="InterPro" id="IPR050227">
    <property type="entry name" value="Rab"/>
</dbReference>
<dbReference type="PANTHER" id="PTHR47977">
    <property type="entry name" value="RAS-RELATED PROTEIN RAB"/>
    <property type="match status" value="1"/>
</dbReference>
<protein>
    <submittedName>
        <fullName evidence="3">Uncharacterized protein</fullName>
    </submittedName>
</protein>
<dbReference type="SMART" id="SM00173">
    <property type="entry name" value="RAS"/>
    <property type="match status" value="1"/>
</dbReference>
<comment type="caution">
    <text evidence="3">The sequence shown here is derived from an EMBL/GenBank/DDBJ whole genome shotgun (WGS) entry which is preliminary data.</text>
</comment>
<sequence>EMSTNMSDHDYAFKVLVLGDSSVGKSSLIRRFHSNVFDKRLPTTIGVDFFIHDLEVDGKKVKLHLWDTAGEERFRQNGLTSSYYRGAQGALMVFSLSSRKSFENIQTHWLEEFYQKSSGSDTVTVLVGNKCDLEDKREVDEDDIREFAELNSMCWLETSAKDCTNVKEAFETMAYKLCESHEQYLSFSSENSIGPSSFTLHGAYGVPEQTEGYCSGCTSTS</sequence>
<organism evidence="3 4">
    <name type="scientific">Pocillopora damicornis</name>
    <name type="common">Cauliflower coral</name>
    <name type="synonym">Millepora damicornis</name>
    <dbReference type="NCBI Taxonomy" id="46731"/>
    <lineage>
        <taxon>Eukaryota</taxon>
        <taxon>Metazoa</taxon>
        <taxon>Cnidaria</taxon>
        <taxon>Anthozoa</taxon>
        <taxon>Hexacorallia</taxon>
        <taxon>Scleractinia</taxon>
        <taxon>Astrocoeniina</taxon>
        <taxon>Pocilloporidae</taxon>
        <taxon>Pocillopora</taxon>
    </lineage>
</organism>
<dbReference type="OrthoDB" id="5974340at2759"/>
<dbReference type="PRINTS" id="PR00449">
    <property type="entry name" value="RASTRNSFRMNG"/>
</dbReference>
<dbReference type="CDD" id="cd00154">
    <property type="entry name" value="Rab"/>
    <property type="match status" value="1"/>
</dbReference>
<dbReference type="NCBIfam" id="TIGR00231">
    <property type="entry name" value="small_GTP"/>
    <property type="match status" value="1"/>
</dbReference>
<keyword evidence="4" id="KW-1185">Reference proteome</keyword>